<dbReference type="InterPro" id="IPR052895">
    <property type="entry name" value="HetReg/Transcr_Mod"/>
</dbReference>
<feature type="domain" description="Heterokaryon incompatibility" evidence="1">
    <location>
        <begin position="45"/>
        <end position="192"/>
    </location>
</feature>
<dbReference type="PANTHER" id="PTHR24148">
    <property type="entry name" value="ANKYRIN REPEAT DOMAIN-CONTAINING PROTEIN 39 HOMOLOG-RELATED"/>
    <property type="match status" value="1"/>
</dbReference>
<dbReference type="GeneID" id="36588640"/>
<dbReference type="Proteomes" id="UP000235371">
    <property type="component" value="Unassembled WGS sequence"/>
</dbReference>
<dbReference type="STRING" id="1095630.A0A2J6T4X5"/>
<dbReference type="Pfam" id="PF06985">
    <property type="entry name" value="HET"/>
    <property type="match status" value="1"/>
</dbReference>
<keyword evidence="3" id="KW-1185">Reference proteome</keyword>
<dbReference type="InterPro" id="IPR010730">
    <property type="entry name" value="HET"/>
</dbReference>
<evidence type="ECO:0000259" key="1">
    <source>
        <dbReference type="Pfam" id="PF06985"/>
    </source>
</evidence>
<evidence type="ECO:0000313" key="3">
    <source>
        <dbReference type="Proteomes" id="UP000235371"/>
    </source>
</evidence>
<dbReference type="OrthoDB" id="3557394at2759"/>
<sequence length="547" mass="62501">MSNPYLYSTLIGDASFRTIEVLPGQKADPMRCHILCHSSPSATTYEALSYAWGNPILSHSIFIEDKELKTTTNLHSAFVRLRDKKESRILWADAVCINQGDANEKPGQIRLMRQIYHKAQRVIAYLGEAADNSQEIYDLMGPITLIAFNRQHRLCEEEYEESGLPPRSHSTWRAFHQLFRRAWFTRYWVIQEIILGREVDLICGEWVLPFKLFTRYIIRGAILELPFTDTRANNEQVGMAQLMRISQLLDSGSNSWKLIHLLRLFRLARASNDHDYIYAILGIAAEANDSALTIDYTESAEDTFLRFAKYFVTQGDGVQLLYSSHLKSAASTLPSWVPNWATKDLILSSIAPDPIWDRVSQFSAGGESQASISLKPSSNDLIVRGIIFDRLFKIGKIHEKDPNDQSLGSRMCEVQYCMEELHDLFATFLRYPSGGDPGDAKWRTLMCNTSTGTFGQLKPPREYAQGFKALEILVDGLRNGKSLVLEEADLYFQQAKRPVGESLEWCYSKRRAVTVKGYLAKFRFSRRPGMLLLSSSARLFHSYYDWY</sequence>
<dbReference type="PANTHER" id="PTHR24148:SF64">
    <property type="entry name" value="HETEROKARYON INCOMPATIBILITY DOMAIN-CONTAINING PROTEIN"/>
    <property type="match status" value="1"/>
</dbReference>
<dbReference type="EMBL" id="KZ613837">
    <property type="protein sequence ID" value="PMD58068.1"/>
    <property type="molecule type" value="Genomic_DNA"/>
</dbReference>
<name>A0A2J6T4X5_9HELO</name>
<proteinExistence type="predicted"/>
<organism evidence="2 3">
    <name type="scientific">Hyaloscypha bicolor E</name>
    <dbReference type="NCBI Taxonomy" id="1095630"/>
    <lineage>
        <taxon>Eukaryota</taxon>
        <taxon>Fungi</taxon>
        <taxon>Dikarya</taxon>
        <taxon>Ascomycota</taxon>
        <taxon>Pezizomycotina</taxon>
        <taxon>Leotiomycetes</taxon>
        <taxon>Helotiales</taxon>
        <taxon>Hyaloscyphaceae</taxon>
        <taxon>Hyaloscypha</taxon>
        <taxon>Hyaloscypha bicolor</taxon>
    </lineage>
</organism>
<dbReference type="RefSeq" id="XP_024734972.1">
    <property type="nucleotide sequence ID" value="XM_024880563.1"/>
</dbReference>
<dbReference type="AlphaFoldDB" id="A0A2J6T4X5"/>
<accession>A0A2J6T4X5</accession>
<dbReference type="InParanoid" id="A0A2J6T4X5"/>
<protein>
    <submittedName>
        <fullName evidence="2">HET-domain-containing protein</fullName>
    </submittedName>
</protein>
<reference evidence="2 3" key="1">
    <citation type="submission" date="2016-04" db="EMBL/GenBank/DDBJ databases">
        <title>A degradative enzymes factory behind the ericoid mycorrhizal symbiosis.</title>
        <authorList>
            <consortium name="DOE Joint Genome Institute"/>
            <person name="Martino E."/>
            <person name="Morin E."/>
            <person name="Grelet G."/>
            <person name="Kuo A."/>
            <person name="Kohler A."/>
            <person name="Daghino S."/>
            <person name="Barry K."/>
            <person name="Choi C."/>
            <person name="Cichocki N."/>
            <person name="Clum A."/>
            <person name="Copeland A."/>
            <person name="Hainaut M."/>
            <person name="Haridas S."/>
            <person name="Labutti K."/>
            <person name="Lindquist E."/>
            <person name="Lipzen A."/>
            <person name="Khouja H.-R."/>
            <person name="Murat C."/>
            <person name="Ohm R."/>
            <person name="Olson A."/>
            <person name="Spatafora J."/>
            <person name="Veneault-Fourrey C."/>
            <person name="Henrissat B."/>
            <person name="Grigoriev I."/>
            <person name="Martin F."/>
            <person name="Perotto S."/>
        </authorList>
    </citation>
    <scope>NUCLEOTIDE SEQUENCE [LARGE SCALE GENOMIC DNA]</scope>
    <source>
        <strain evidence="2 3">E</strain>
    </source>
</reference>
<gene>
    <name evidence="2" type="ORF">K444DRAFT_614627</name>
</gene>
<evidence type="ECO:0000313" key="2">
    <source>
        <dbReference type="EMBL" id="PMD58068.1"/>
    </source>
</evidence>